<evidence type="ECO:0000256" key="1">
    <source>
        <dbReference type="SAM" id="MobiDB-lite"/>
    </source>
</evidence>
<protein>
    <submittedName>
        <fullName evidence="3">Uncharacterized protein</fullName>
    </submittedName>
</protein>
<dbReference type="EMBL" id="LR796875">
    <property type="protein sequence ID" value="CAB4171636.1"/>
    <property type="molecule type" value="Genomic_DNA"/>
</dbReference>
<gene>
    <name evidence="3" type="ORF">UFOVP1156_40</name>
    <name evidence="4" type="ORF">UFOVP1346_24</name>
    <name evidence="2" type="ORF">UFOVP921_4</name>
</gene>
<evidence type="ECO:0000313" key="3">
    <source>
        <dbReference type="EMBL" id="CAB4187621.1"/>
    </source>
</evidence>
<reference evidence="3" key="1">
    <citation type="submission" date="2020-05" db="EMBL/GenBank/DDBJ databases">
        <authorList>
            <person name="Chiriac C."/>
            <person name="Salcher M."/>
            <person name="Ghai R."/>
            <person name="Kavagutti S V."/>
        </authorList>
    </citation>
    <scope>NUCLEOTIDE SEQUENCE</scope>
</reference>
<dbReference type="EMBL" id="LR797103">
    <property type="protein sequence ID" value="CAB4187621.1"/>
    <property type="molecule type" value="Genomic_DNA"/>
</dbReference>
<organism evidence="3">
    <name type="scientific">uncultured Caudovirales phage</name>
    <dbReference type="NCBI Taxonomy" id="2100421"/>
    <lineage>
        <taxon>Viruses</taxon>
        <taxon>Duplodnaviria</taxon>
        <taxon>Heunggongvirae</taxon>
        <taxon>Uroviricota</taxon>
        <taxon>Caudoviricetes</taxon>
        <taxon>Peduoviridae</taxon>
        <taxon>Maltschvirus</taxon>
        <taxon>Maltschvirus maltsch</taxon>
    </lineage>
</organism>
<accession>A0A6J5R271</accession>
<name>A0A6J5R271_9CAUD</name>
<sequence length="192" mass="21000">MGRLTSAEYGKLHGAAAGKQLHRERTAQKSAQVAHNAVQRIAYNRVKAAQAKSFPDSLPGRLMGMATQHGHLSNPKSRNDWKRVDALNLPANEGNSKTQPFWGGSEGPTNSDKGSGFKGWSQYRNVKLNDSLQFPGGGPVVKGWEANTFYNKVTTGKKVNPHYTSSQDQAYNLADHVRRLAARRLAKRGFGG</sequence>
<proteinExistence type="predicted"/>
<evidence type="ECO:0000313" key="4">
    <source>
        <dbReference type="EMBL" id="CAB4200111.1"/>
    </source>
</evidence>
<feature type="region of interest" description="Disordered" evidence="1">
    <location>
        <begin position="92"/>
        <end position="114"/>
    </location>
</feature>
<dbReference type="EMBL" id="LR797295">
    <property type="protein sequence ID" value="CAB4200111.1"/>
    <property type="molecule type" value="Genomic_DNA"/>
</dbReference>
<evidence type="ECO:0000313" key="2">
    <source>
        <dbReference type="EMBL" id="CAB4171636.1"/>
    </source>
</evidence>